<dbReference type="GO" id="GO:0008915">
    <property type="term" value="F:lipid-A-disaccharide synthase activity"/>
    <property type="evidence" value="ECO:0007669"/>
    <property type="project" value="UniProtKB-EC"/>
</dbReference>
<dbReference type="AlphaFoldDB" id="A0A0A2CA77"/>
<keyword evidence="1" id="KW-0808">Transferase</keyword>
<accession>A0A0A2CA77</accession>
<organism evidence="1 2">
    <name type="scientific">Prochlorococcus marinus str. PAC1</name>
    <dbReference type="NCBI Taxonomy" id="59924"/>
    <lineage>
        <taxon>Bacteria</taxon>
        <taxon>Bacillati</taxon>
        <taxon>Cyanobacteriota</taxon>
        <taxon>Cyanophyceae</taxon>
        <taxon>Synechococcales</taxon>
        <taxon>Prochlorococcaceae</taxon>
        <taxon>Prochlorococcus</taxon>
    </lineage>
</organism>
<name>A0A0A2CA77_PROMR</name>
<dbReference type="PANTHER" id="PTHR30372">
    <property type="entry name" value="LIPID-A-DISACCHARIDE SYNTHASE"/>
    <property type="match status" value="1"/>
</dbReference>
<keyword evidence="1" id="KW-0328">Glycosyltransferase</keyword>
<dbReference type="Proteomes" id="UP000030392">
    <property type="component" value="Unassembled WGS sequence"/>
</dbReference>
<dbReference type="GO" id="GO:0005543">
    <property type="term" value="F:phospholipid binding"/>
    <property type="evidence" value="ECO:0007669"/>
    <property type="project" value="TreeGrafter"/>
</dbReference>
<dbReference type="GO" id="GO:0009245">
    <property type="term" value="P:lipid A biosynthetic process"/>
    <property type="evidence" value="ECO:0007669"/>
    <property type="project" value="InterPro"/>
</dbReference>
<reference evidence="2" key="1">
    <citation type="journal article" date="2014" name="Sci. Data">
        <title>Genomes of diverse isolates of the marine cyanobacterium Prochlorococcus.</title>
        <authorList>
            <person name="Biller S."/>
            <person name="Berube P."/>
            <person name="Thompson J."/>
            <person name="Kelly L."/>
            <person name="Roggensack S."/>
            <person name="Awad L."/>
            <person name="Roache-Johnson K."/>
            <person name="Ding H."/>
            <person name="Giovannoni S.J."/>
            <person name="Moore L.R."/>
            <person name="Chisholm S.W."/>
        </authorList>
    </citation>
    <scope>NUCLEOTIDE SEQUENCE [LARGE SCALE GENOMIC DNA]</scope>
    <source>
        <strain evidence="2">PAC1</strain>
    </source>
</reference>
<dbReference type="InterPro" id="IPR003835">
    <property type="entry name" value="Glyco_trans_19"/>
</dbReference>
<proteinExistence type="predicted"/>
<dbReference type="PANTHER" id="PTHR30372:SF6">
    <property type="entry name" value="LIPID-A-DISACCHARIDE SYNTHASE"/>
    <property type="match status" value="1"/>
</dbReference>
<dbReference type="RefSeq" id="WP_036904838.1">
    <property type="nucleotide sequence ID" value="NZ_CP138967.1"/>
</dbReference>
<comment type="caution">
    <text evidence="1">The sequence shown here is derived from an EMBL/GenBank/DDBJ whole genome shotgun (WGS) entry which is preliminary data.</text>
</comment>
<protein>
    <submittedName>
        <fullName evidence="1">Lipid-A-disaccharide synthase</fullName>
        <ecNumber evidence="1">2.4.1.182</ecNumber>
    </submittedName>
</protein>
<dbReference type="EC" id="2.4.1.182" evidence="1"/>
<evidence type="ECO:0000313" key="1">
    <source>
        <dbReference type="EMBL" id="KGG21795.1"/>
    </source>
</evidence>
<gene>
    <name evidence="1" type="ORF">EV03_0536</name>
</gene>
<sequence length="425" mass="47631">MSHNHLAIIFVSNGPGELATWVNPLAKELHKQLKLKPRVHNSSKSLNLVLVPCPNATGNEIIAAKKWFQFEKIIKAKNFWKLLLNPKKFGSWPSNGLVIFLGGDQFWSVLLSARLGYLHMTYAEWIARWPFWNNRIVAMSERIVDKLPKRIQPRCSVIGDLTADLTETAKIDNPLPSGKWIALLPGSKSAKLKIGIPFFLEVADKISKSMPDCQFLIPLAPTTNINELKYFSSSKNPISKQYKSGIKSITKANKKEGRGILITNNSTVILIQETHPAYSDLSQCDIALTTVGANTAELGSLNIPMIVVVPTQHILVMEAWDGFIGLIARLPILKWCIGLLISFIKLKKRGYLAWPNIYAKKMIVPERVGHITPAQIAEETIDWLNSPTRLSGQKEDLQLLRGSKGAVKKFCYQIINLLEEKKLLN</sequence>
<evidence type="ECO:0000313" key="2">
    <source>
        <dbReference type="Proteomes" id="UP000030392"/>
    </source>
</evidence>
<dbReference type="GO" id="GO:0016020">
    <property type="term" value="C:membrane"/>
    <property type="evidence" value="ECO:0007669"/>
    <property type="project" value="GOC"/>
</dbReference>
<dbReference type="EMBL" id="JNAX01000005">
    <property type="protein sequence ID" value="KGG21795.1"/>
    <property type="molecule type" value="Genomic_DNA"/>
</dbReference>